<dbReference type="Proteomes" id="UP000232722">
    <property type="component" value="Unassembled WGS sequence"/>
</dbReference>
<dbReference type="Proteomes" id="UP000232688">
    <property type="component" value="Unassembled WGS sequence"/>
</dbReference>
<organism evidence="1 4">
    <name type="scientific">Rhizophagus irregularis</name>
    <dbReference type="NCBI Taxonomy" id="588596"/>
    <lineage>
        <taxon>Eukaryota</taxon>
        <taxon>Fungi</taxon>
        <taxon>Fungi incertae sedis</taxon>
        <taxon>Mucoromycota</taxon>
        <taxon>Glomeromycotina</taxon>
        <taxon>Glomeromycetes</taxon>
        <taxon>Glomerales</taxon>
        <taxon>Glomeraceae</taxon>
        <taxon>Rhizophagus</taxon>
    </lineage>
</organism>
<dbReference type="OrthoDB" id="2436248at2759"/>
<dbReference type="VEuPathDB" id="FungiDB:RhiirA1_505876"/>
<dbReference type="VEuPathDB" id="FungiDB:FUN_019485"/>
<evidence type="ECO:0000313" key="4">
    <source>
        <dbReference type="Proteomes" id="UP000232722"/>
    </source>
</evidence>
<evidence type="ECO:0000313" key="3">
    <source>
        <dbReference type="Proteomes" id="UP000232688"/>
    </source>
</evidence>
<gene>
    <name evidence="2" type="ORF">RhiirA1_505876</name>
    <name evidence="1" type="ORF">RhiirA5_454952</name>
</gene>
<evidence type="ECO:0008006" key="5">
    <source>
        <dbReference type="Google" id="ProtNLM"/>
    </source>
</evidence>
<dbReference type="VEuPathDB" id="FungiDB:RhiirFUN_006308"/>
<protein>
    <recommendedName>
        <fullName evidence="5">Crinkler family protein</fullName>
    </recommendedName>
</protein>
<reference evidence="1 4" key="2">
    <citation type="submission" date="2017-09" db="EMBL/GenBank/DDBJ databases">
        <title>Extensive intraspecific genome diversity in a model arbuscular mycorrhizal fungus.</title>
        <authorList>
            <person name="Chen E.C."/>
            <person name="Morin E."/>
            <person name="Beaudet D."/>
            <person name="Noel J."/>
            <person name="Ndikumana S."/>
            <person name="Charron P."/>
            <person name="St-Onge C."/>
            <person name="Giorgi J."/>
            <person name="Grigoriev I.V."/>
            <person name="Roux C."/>
            <person name="Martin F.M."/>
            <person name="Corradi N."/>
        </authorList>
    </citation>
    <scope>NUCLEOTIDE SEQUENCE [LARGE SCALE GENOMIC DNA]</scope>
    <source>
        <strain evidence="1 4">A5</strain>
    </source>
</reference>
<accession>A0A2I1EYJ4</accession>
<dbReference type="EMBL" id="LLXH01000304">
    <property type="protein sequence ID" value="PKC68946.1"/>
    <property type="molecule type" value="Genomic_DNA"/>
</dbReference>
<proteinExistence type="predicted"/>
<dbReference type="EMBL" id="LLXJ01001468">
    <property type="protein sequence ID" value="PKC02035.1"/>
    <property type="molecule type" value="Genomic_DNA"/>
</dbReference>
<reference evidence="2 3" key="4">
    <citation type="submission" date="2017-10" db="EMBL/GenBank/DDBJ databases">
        <title>Genome analyses suggest a sexual origin of heterokaryosis in a supposedly ancient asexual fungus.</title>
        <authorList>
            <person name="Corradi N."/>
            <person name="Sedzielewska K."/>
            <person name="Noel J."/>
            <person name="Charron P."/>
            <person name="Farinelli L."/>
            <person name="Marton T."/>
            <person name="Kruger M."/>
            <person name="Pelin A."/>
            <person name="Brachmann A."/>
            <person name="Corradi N."/>
        </authorList>
    </citation>
    <scope>NUCLEOTIDE SEQUENCE [LARGE SCALE GENOMIC DNA]</scope>
    <source>
        <strain evidence="2 3">A1</strain>
    </source>
</reference>
<comment type="caution">
    <text evidence="1">The sequence shown here is derived from an EMBL/GenBank/DDBJ whole genome shotgun (WGS) entry which is preliminary data.</text>
</comment>
<name>A0A2I1EYJ4_9GLOM</name>
<evidence type="ECO:0000313" key="2">
    <source>
        <dbReference type="EMBL" id="PKC68946.1"/>
    </source>
</evidence>
<evidence type="ECO:0000313" key="1">
    <source>
        <dbReference type="EMBL" id="PKC02035.1"/>
    </source>
</evidence>
<sequence length="264" mass="30557">MLTEKVLNKLVNTEYWRQSYTQWDVILYLKKYSNDTKEERRAYGTLGTDLKVLFENLKPRSKEGQKVRILKRQLKELKVMQVDKTALICEALIQSFDTIPNKAHGLISLIDASLIRKLPVSFHEESKYPQLAEYIQTSDDECESSLAKHISCILTSEIFEKQILDGTSEDMLHWAIDSLIRIPLQIFRENLGGRVLPIEMDRNSKDQGMTTISNKRPDFLCWTNGVLIFKGEEKAEIDDFPVAVSELTDKFNKFDPLYFGDIQL</sequence>
<dbReference type="AlphaFoldDB" id="A0A2I1EYJ4"/>
<reference evidence="2 3" key="3">
    <citation type="submission" date="2017-10" db="EMBL/GenBank/DDBJ databases">
        <title>Extensive intraspecific genome diversity in a model arbuscular mycorrhizal fungus.</title>
        <authorList>
            <person name="Chen E.C.H."/>
            <person name="Morin E."/>
            <person name="Baudet D."/>
            <person name="Noel J."/>
            <person name="Ndikumana S."/>
            <person name="Charron P."/>
            <person name="St-Onge C."/>
            <person name="Giorgi J."/>
            <person name="Grigoriev I.V."/>
            <person name="Roux C."/>
            <person name="Martin F.M."/>
            <person name="Corradi N."/>
        </authorList>
    </citation>
    <scope>NUCLEOTIDE SEQUENCE [LARGE SCALE GENOMIC DNA]</scope>
    <source>
        <strain evidence="2 3">A1</strain>
    </source>
</reference>
<reference evidence="1 4" key="1">
    <citation type="submission" date="2016-04" db="EMBL/GenBank/DDBJ databases">
        <title>Genome analyses suggest a sexual origin of heterokaryosis in a supposedly ancient asexual fungus.</title>
        <authorList>
            <person name="Ropars J."/>
            <person name="Sedzielewska K."/>
            <person name="Noel J."/>
            <person name="Charron P."/>
            <person name="Farinelli L."/>
            <person name="Marton T."/>
            <person name="Kruger M."/>
            <person name="Pelin A."/>
            <person name="Brachmann A."/>
            <person name="Corradi N."/>
        </authorList>
    </citation>
    <scope>NUCLEOTIDE SEQUENCE [LARGE SCALE GENOMIC DNA]</scope>
    <source>
        <strain evidence="1 4">A5</strain>
    </source>
</reference>